<keyword evidence="2 5" id="KW-0560">Oxidoreductase</keyword>
<dbReference type="PROSITE" id="PS00061">
    <property type="entry name" value="ADH_SHORT"/>
    <property type="match status" value="1"/>
</dbReference>
<evidence type="ECO:0000259" key="4">
    <source>
        <dbReference type="SMART" id="SM00822"/>
    </source>
</evidence>
<dbReference type="CDD" id="cd05233">
    <property type="entry name" value="SDR_c"/>
    <property type="match status" value="1"/>
</dbReference>
<dbReference type="Pfam" id="PF00106">
    <property type="entry name" value="adh_short"/>
    <property type="match status" value="1"/>
</dbReference>
<dbReference type="SUPFAM" id="SSF51735">
    <property type="entry name" value="NAD(P)-binding Rossmann-fold domains"/>
    <property type="match status" value="1"/>
</dbReference>
<proteinExistence type="inferred from homology"/>
<dbReference type="InterPro" id="IPR057326">
    <property type="entry name" value="KR_dom"/>
</dbReference>
<evidence type="ECO:0000313" key="5">
    <source>
        <dbReference type="EMBL" id="WIM88346.1"/>
    </source>
</evidence>
<evidence type="ECO:0000256" key="3">
    <source>
        <dbReference type="RuleBase" id="RU000363"/>
    </source>
</evidence>
<evidence type="ECO:0000256" key="1">
    <source>
        <dbReference type="ARBA" id="ARBA00006484"/>
    </source>
</evidence>
<keyword evidence="6" id="KW-1185">Reference proteome</keyword>
<gene>
    <name evidence="5" type="ORF">PT015_02205</name>
</gene>
<dbReference type="RefSeq" id="WP_285188507.1">
    <property type="nucleotide sequence ID" value="NZ_CP126981.1"/>
</dbReference>
<dbReference type="PANTHER" id="PTHR44196:SF1">
    <property type="entry name" value="DEHYDROGENASE_REDUCTASE SDR FAMILY MEMBER 7B"/>
    <property type="match status" value="1"/>
</dbReference>
<organism evidence="5 6">
    <name type="scientific">Candidatus Mycobacterium wuenschmannii</name>
    <dbReference type="NCBI Taxonomy" id="3027808"/>
    <lineage>
        <taxon>Bacteria</taxon>
        <taxon>Bacillati</taxon>
        <taxon>Actinomycetota</taxon>
        <taxon>Actinomycetes</taxon>
        <taxon>Mycobacteriales</taxon>
        <taxon>Mycobacteriaceae</taxon>
        <taxon>Mycobacterium</taxon>
    </lineage>
</organism>
<reference evidence="5 6" key="1">
    <citation type="journal article" date="2023" name="Microbiol. Resour. Announc.">
        <title>Complete Genome Sequence of Mycobacterium wuenschmanii, a novel Nontuberculous Mycobacterium Isolated from a captive population of Amazon Milk Frogs.</title>
        <authorList>
            <person name="Hicks J."/>
            <person name="Zeineldin M."/>
            <person name="Ward H."/>
            <person name="Wuenschmann A."/>
            <person name="Camp P."/>
            <person name="Farrell D."/>
            <person name="Lehman K."/>
            <person name="Thacker T."/>
            <person name="Cuthbert E."/>
        </authorList>
    </citation>
    <scope>NUCLEOTIDE SEQUENCE [LARGE SCALE GENOMIC DNA]</scope>
    <source>
        <strain evidence="5 6">Wuenschmanii</strain>
    </source>
</reference>
<protein>
    <submittedName>
        <fullName evidence="5">SDR family oxidoreductase</fullName>
        <ecNumber evidence="5">1.-.-.-</ecNumber>
    </submittedName>
</protein>
<evidence type="ECO:0000256" key="2">
    <source>
        <dbReference type="ARBA" id="ARBA00023002"/>
    </source>
</evidence>
<dbReference type="InterPro" id="IPR002347">
    <property type="entry name" value="SDR_fam"/>
</dbReference>
<dbReference type="InterPro" id="IPR020904">
    <property type="entry name" value="Sc_DH/Rdtase_CS"/>
</dbReference>
<name>A0ABY8VZ34_9MYCO</name>
<dbReference type="Proteomes" id="UP001236585">
    <property type="component" value="Chromosome"/>
</dbReference>
<evidence type="ECO:0000313" key="6">
    <source>
        <dbReference type="Proteomes" id="UP001236585"/>
    </source>
</evidence>
<sequence length="289" mass="31090">MKERVPVAGRTAVISGAASGIGRALAVRLAEHGCALALSDWDEAGLKETAAAVDTPVLTRVLDVRDRDAQLSWADDVAGWSPSRLGMVVNNAGVVLTQWAAQADYDDDKWLMDINFWGVAHGTRAFLPHLIDQGSGAVVNLSSIFGLCAFPSQSAYCAAKFAVRGYTEAVRQELHGTGVRAITVHPGGVRTPITRKGRVRVDPLGDPDLEKFHQNFSAIALTSPEQAAETIHRGVARGHARILVGLDARLTLVATTMLPTRYADVMRLAAPLARAALQRQLPWRDRHPG</sequence>
<dbReference type="PRINTS" id="PR00080">
    <property type="entry name" value="SDRFAMILY"/>
</dbReference>
<dbReference type="EMBL" id="CP126981">
    <property type="protein sequence ID" value="WIM88346.1"/>
    <property type="molecule type" value="Genomic_DNA"/>
</dbReference>
<dbReference type="EC" id="1.-.-.-" evidence="5"/>
<dbReference type="PRINTS" id="PR00081">
    <property type="entry name" value="GDHRDH"/>
</dbReference>
<accession>A0ABY8VZ34</accession>
<dbReference type="PANTHER" id="PTHR44196">
    <property type="entry name" value="DEHYDROGENASE/REDUCTASE SDR FAMILY MEMBER 7B"/>
    <property type="match status" value="1"/>
</dbReference>
<dbReference type="SMART" id="SM00822">
    <property type="entry name" value="PKS_KR"/>
    <property type="match status" value="1"/>
</dbReference>
<comment type="similarity">
    <text evidence="1 3">Belongs to the short-chain dehydrogenases/reductases (SDR) family.</text>
</comment>
<dbReference type="Gene3D" id="3.40.50.720">
    <property type="entry name" value="NAD(P)-binding Rossmann-like Domain"/>
    <property type="match status" value="1"/>
</dbReference>
<feature type="domain" description="Ketoreductase" evidence="4">
    <location>
        <begin position="10"/>
        <end position="190"/>
    </location>
</feature>
<dbReference type="GO" id="GO:0016491">
    <property type="term" value="F:oxidoreductase activity"/>
    <property type="evidence" value="ECO:0007669"/>
    <property type="project" value="UniProtKB-KW"/>
</dbReference>
<dbReference type="InterPro" id="IPR036291">
    <property type="entry name" value="NAD(P)-bd_dom_sf"/>
</dbReference>